<dbReference type="InterPro" id="IPR005804">
    <property type="entry name" value="FA_desaturase_dom"/>
</dbReference>
<proteinExistence type="predicted"/>
<evidence type="ECO:0000256" key="1">
    <source>
        <dbReference type="SAM" id="Phobius"/>
    </source>
</evidence>
<dbReference type="GO" id="GO:0016717">
    <property type="term" value="F:oxidoreductase activity, acting on paired donors, with oxidation of a pair of donors resulting in the reduction of molecular oxygen to two molecules of water"/>
    <property type="evidence" value="ECO:0007669"/>
    <property type="project" value="TreeGrafter"/>
</dbReference>
<dbReference type="EMBL" id="VXMH01000081">
    <property type="protein sequence ID" value="MYC96414.1"/>
    <property type="molecule type" value="Genomic_DNA"/>
</dbReference>
<feature type="transmembrane region" description="Helical" evidence="1">
    <location>
        <begin position="83"/>
        <end position="105"/>
    </location>
</feature>
<protein>
    <recommendedName>
        <fullName evidence="2">Fatty acid desaturase domain-containing protein</fullName>
    </recommendedName>
</protein>
<dbReference type="PANTHER" id="PTHR19353">
    <property type="entry name" value="FATTY ACID DESATURASE 2"/>
    <property type="match status" value="1"/>
</dbReference>
<name>A0A6B1D9Y9_9CHLR</name>
<sequence>MRPPAMPGAHASFRLRAYRESGTILLYLTPYKRQPAGAAGNSGCTIWKGPPAMTYGPAQSKITWYRSPIDRAVLAELNKRSDLFGFLQSLGHLGLLALTGAAAWFSLQAGLWWGLLIALFLHGTFYAFLLNGFHELCHRTVFRTKFLNEFFLRVFSFLGWFNHVYFWASHQEHHKYTLHQPDDLEVVLPVDFTRKAFCQIALINPTGLFQRIKGVVRLSFGRLEGEEGDWEYILFPPDATEKRRRLFNWARVLLVGHLLLTVVSLVLHFTVFPGLWLLPVLVTLAPFYGGWLLFLCNNTQHVGLTDNIPDFRLCTRTFRVNPFVQFLYWHMNYHIEHHMYAAVPCYKLGKLHRAIEDDLPTIPVGIVATWREIAAILEKQREDPSYQHLPDAPNPVLA</sequence>
<accession>A0A6B1D9Y9</accession>
<evidence type="ECO:0000259" key="2">
    <source>
        <dbReference type="Pfam" id="PF00487"/>
    </source>
</evidence>
<dbReference type="InterPro" id="IPR012171">
    <property type="entry name" value="Fatty_acid_desaturase"/>
</dbReference>
<dbReference type="AlphaFoldDB" id="A0A6B1D9Y9"/>
<dbReference type="PANTHER" id="PTHR19353:SF19">
    <property type="entry name" value="DELTA(5) FATTY ACID DESATURASE C-RELATED"/>
    <property type="match status" value="1"/>
</dbReference>
<comment type="caution">
    <text evidence="3">The sequence shown here is derived from an EMBL/GenBank/DDBJ whole genome shotgun (WGS) entry which is preliminary data.</text>
</comment>
<keyword evidence="1" id="KW-0812">Transmembrane</keyword>
<keyword evidence="1" id="KW-0472">Membrane</keyword>
<keyword evidence="1" id="KW-1133">Transmembrane helix</keyword>
<feature type="transmembrane region" description="Helical" evidence="1">
    <location>
        <begin position="111"/>
        <end position="129"/>
    </location>
</feature>
<feature type="transmembrane region" description="Helical" evidence="1">
    <location>
        <begin position="274"/>
        <end position="294"/>
    </location>
</feature>
<feature type="transmembrane region" description="Helical" evidence="1">
    <location>
        <begin position="246"/>
        <end position="267"/>
    </location>
</feature>
<dbReference type="GO" id="GO:0016020">
    <property type="term" value="C:membrane"/>
    <property type="evidence" value="ECO:0007669"/>
    <property type="project" value="TreeGrafter"/>
</dbReference>
<dbReference type="Pfam" id="PF00487">
    <property type="entry name" value="FA_desaturase"/>
    <property type="match status" value="1"/>
</dbReference>
<reference evidence="3" key="1">
    <citation type="submission" date="2019-09" db="EMBL/GenBank/DDBJ databases">
        <title>Characterisation of the sponge microbiome using genome-centric metagenomics.</title>
        <authorList>
            <person name="Engelberts J.P."/>
            <person name="Robbins S.J."/>
            <person name="De Goeij J.M."/>
            <person name="Aranda M."/>
            <person name="Bell S.C."/>
            <person name="Webster N.S."/>
        </authorList>
    </citation>
    <scope>NUCLEOTIDE SEQUENCE</scope>
    <source>
        <strain evidence="3">SB0661_bin_32</strain>
    </source>
</reference>
<gene>
    <name evidence="3" type="ORF">F4X14_15730</name>
</gene>
<organism evidence="3">
    <name type="scientific">Caldilineaceae bacterium SB0661_bin_32</name>
    <dbReference type="NCBI Taxonomy" id="2605255"/>
    <lineage>
        <taxon>Bacteria</taxon>
        <taxon>Bacillati</taxon>
        <taxon>Chloroflexota</taxon>
        <taxon>Caldilineae</taxon>
        <taxon>Caldilineales</taxon>
        <taxon>Caldilineaceae</taxon>
    </lineage>
</organism>
<dbReference type="GO" id="GO:0008610">
    <property type="term" value="P:lipid biosynthetic process"/>
    <property type="evidence" value="ECO:0007669"/>
    <property type="project" value="UniProtKB-ARBA"/>
</dbReference>
<feature type="domain" description="Fatty acid desaturase" evidence="2">
    <location>
        <begin position="112"/>
        <end position="365"/>
    </location>
</feature>
<evidence type="ECO:0000313" key="3">
    <source>
        <dbReference type="EMBL" id="MYC96414.1"/>
    </source>
</evidence>